<dbReference type="Pfam" id="PF00027">
    <property type="entry name" value="cNMP_binding"/>
    <property type="match status" value="1"/>
</dbReference>
<proteinExistence type="predicted"/>
<dbReference type="EMBL" id="MSIF01000001">
    <property type="protein sequence ID" value="OLF14024.1"/>
    <property type="molecule type" value="Genomic_DNA"/>
</dbReference>
<evidence type="ECO:0000259" key="6">
    <source>
        <dbReference type="PROSITE" id="PS50109"/>
    </source>
</evidence>
<dbReference type="PANTHER" id="PTHR43065:SF48">
    <property type="entry name" value="HISTIDINE KINASE"/>
    <property type="match status" value="1"/>
</dbReference>
<feature type="domain" description="Cyclic nucleotide-binding" evidence="5">
    <location>
        <begin position="14"/>
        <end position="117"/>
    </location>
</feature>
<comment type="caution">
    <text evidence="7">The sequence shown here is derived from an EMBL/GenBank/DDBJ whole genome shotgun (WGS) entry which is preliminary data.</text>
</comment>
<evidence type="ECO:0000256" key="2">
    <source>
        <dbReference type="ARBA" id="ARBA00012438"/>
    </source>
</evidence>
<dbReference type="AlphaFoldDB" id="A0A7Z0WSK9"/>
<dbReference type="SUPFAM" id="SSF55874">
    <property type="entry name" value="ATPase domain of HSP90 chaperone/DNA topoisomerase II/histidine kinase"/>
    <property type="match status" value="1"/>
</dbReference>
<dbReference type="InterPro" id="IPR005467">
    <property type="entry name" value="His_kinase_dom"/>
</dbReference>
<dbReference type="SMART" id="SM00387">
    <property type="entry name" value="HATPase_c"/>
    <property type="match status" value="1"/>
</dbReference>
<evidence type="ECO:0000313" key="7">
    <source>
        <dbReference type="EMBL" id="OLF14024.1"/>
    </source>
</evidence>
<organism evidence="7 8">
    <name type="scientific">Actinophytocola xinjiangensis</name>
    <dbReference type="NCBI Taxonomy" id="485602"/>
    <lineage>
        <taxon>Bacteria</taxon>
        <taxon>Bacillati</taxon>
        <taxon>Actinomycetota</taxon>
        <taxon>Actinomycetes</taxon>
        <taxon>Pseudonocardiales</taxon>
        <taxon>Pseudonocardiaceae</taxon>
    </lineage>
</organism>
<dbReference type="InterPro" id="IPR014710">
    <property type="entry name" value="RmlC-like_jellyroll"/>
</dbReference>
<evidence type="ECO:0000259" key="5">
    <source>
        <dbReference type="PROSITE" id="PS50042"/>
    </source>
</evidence>
<dbReference type="GO" id="GO:0000160">
    <property type="term" value="P:phosphorelay signal transduction system"/>
    <property type="evidence" value="ECO:0007669"/>
    <property type="project" value="UniProtKB-KW"/>
</dbReference>
<dbReference type="SUPFAM" id="SSF51206">
    <property type="entry name" value="cAMP-binding domain-like"/>
    <property type="match status" value="1"/>
</dbReference>
<dbReference type="InterPro" id="IPR018490">
    <property type="entry name" value="cNMP-bd_dom_sf"/>
</dbReference>
<dbReference type="PROSITE" id="PS50042">
    <property type="entry name" value="CNMP_BINDING_3"/>
    <property type="match status" value="1"/>
</dbReference>
<evidence type="ECO:0000256" key="3">
    <source>
        <dbReference type="ARBA" id="ARBA00022777"/>
    </source>
</evidence>
<evidence type="ECO:0000256" key="4">
    <source>
        <dbReference type="ARBA" id="ARBA00023012"/>
    </source>
</evidence>
<dbReference type="Gene3D" id="2.60.120.10">
    <property type="entry name" value="Jelly Rolls"/>
    <property type="match status" value="1"/>
</dbReference>
<dbReference type="InterPro" id="IPR036890">
    <property type="entry name" value="HATPase_C_sf"/>
</dbReference>
<dbReference type="Proteomes" id="UP000185696">
    <property type="component" value="Unassembled WGS sequence"/>
</dbReference>
<dbReference type="GO" id="GO:0004673">
    <property type="term" value="F:protein histidine kinase activity"/>
    <property type="evidence" value="ECO:0007669"/>
    <property type="project" value="UniProtKB-EC"/>
</dbReference>
<dbReference type="Gene3D" id="3.30.565.10">
    <property type="entry name" value="Histidine kinase-like ATPase, C-terminal domain"/>
    <property type="match status" value="1"/>
</dbReference>
<dbReference type="RefSeq" id="WP_075130972.1">
    <property type="nucleotide sequence ID" value="NZ_MSIF01000001.1"/>
</dbReference>
<dbReference type="PROSITE" id="PS50109">
    <property type="entry name" value="HIS_KIN"/>
    <property type="match status" value="1"/>
</dbReference>
<dbReference type="PRINTS" id="PR00344">
    <property type="entry name" value="BCTRLSENSOR"/>
</dbReference>
<dbReference type="CDD" id="cd00038">
    <property type="entry name" value="CAP_ED"/>
    <property type="match status" value="1"/>
</dbReference>
<evidence type="ECO:0000256" key="1">
    <source>
        <dbReference type="ARBA" id="ARBA00000085"/>
    </source>
</evidence>
<keyword evidence="3 7" id="KW-0808">Transferase</keyword>
<keyword evidence="8" id="KW-1185">Reference proteome</keyword>
<keyword evidence="4" id="KW-0902">Two-component regulatory system</keyword>
<feature type="domain" description="Histidine kinase" evidence="6">
    <location>
        <begin position="297"/>
        <end position="469"/>
    </location>
</feature>
<evidence type="ECO:0000313" key="8">
    <source>
        <dbReference type="Proteomes" id="UP000185696"/>
    </source>
</evidence>
<dbReference type="InterPro" id="IPR003594">
    <property type="entry name" value="HATPase_dom"/>
</dbReference>
<dbReference type="PANTHER" id="PTHR43065">
    <property type="entry name" value="SENSOR HISTIDINE KINASE"/>
    <property type="match status" value="1"/>
</dbReference>
<dbReference type="SMART" id="SM00100">
    <property type="entry name" value="cNMP"/>
    <property type="match status" value="1"/>
</dbReference>
<dbReference type="Gene3D" id="1.10.287.130">
    <property type="match status" value="1"/>
</dbReference>
<sequence length="473" mass="51649">MTTIEPSALRELFLFEHLTDEQLAWISATADVVSCAAGEVVAPEGDPAECFYVLLSGTITLTRRVRGDEVEVVRSDSPGVYAGATQFYLGDQVDQHYMASLNAITDCELLALPVAEFAPRFAEWFPMAVHLLQGMFVGIRNSDELVAQRERLLALGKLTAGLTHELNNPAAAAVRATETLRERVAGMRHKLALLADGHFDGLQLHRLTKIQDKFVDRIAEAPRLTPIQVADREDELGEWLEDRDVTGGWDLAPVFVTAGITVSDLDELAGVVEPDFFEPALRWLAYTVETENLLLEIKDSTGRISALVGAAKQYSQLDRSAHQTIDVHEGLDATVVMLAGKIPDGVRVVKDYDRSLPRIPAYAAELNQVWTNLIDNAVDAVDGEGTITLRTALDGDRVLVEVIDTGPGVPAELRRRVFEPFFTTKGVGQGTGLGLDVSWRVVVNRHGGDLRVVSAPGDTHFQVRLPTESAAGR</sequence>
<gene>
    <name evidence="7" type="ORF">BLA60_02270</name>
</gene>
<name>A0A7Z0WSK9_9PSEU</name>
<protein>
    <recommendedName>
        <fullName evidence="2">histidine kinase</fullName>
        <ecNumber evidence="2">2.7.13.3</ecNumber>
    </recommendedName>
</protein>
<accession>A0A7Z0WSK9</accession>
<dbReference type="Pfam" id="PF02518">
    <property type="entry name" value="HATPase_c"/>
    <property type="match status" value="1"/>
</dbReference>
<dbReference type="InterPro" id="IPR004358">
    <property type="entry name" value="Sig_transdc_His_kin-like_C"/>
</dbReference>
<keyword evidence="3 7" id="KW-0418">Kinase</keyword>
<dbReference type="EC" id="2.7.13.3" evidence="2"/>
<dbReference type="InterPro" id="IPR000595">
    <property type="entry name" value="cNMP-bd_dom"/>
</dbReference>
<comment type="catalytic activity">
    <reaction evidence="1">
        <text>ATP + protein L-histidine = ADP + protein N-phospho-L-histidine.</text>
        <dbReference type="EC" id="2.7.13.3"/>
    </reaction>
</comment>
<reference evidence="7 8" key="1">
    <citation type="submission" date="2016-12" db="EMBL/GenBank/DDBJ databases">
        <title>The draft genome sequence of Actinophytocola xinjiangensis.</title>
        <authorList>
            <person name="Wang W."/>
            <person name="Yuan L."/>
        </authorList>
    </citation>
    <scope>NUCLEOTIDE SEQUENCE [LARGE SCALE GENOMIC DNA]</scope>
    <source>
        <strain evidence="7 8">CGMCC 4.4663</strain>
    </source>
</reference>